<dbReference type="RefSeq" id="WP_215622960.1">
    <property type="nucleotide sequence ID" value="NZ_CP076134.1"/>
</dbReference>
<organism evidence="2 3">
    <name type="scientific">Bradyrhizobium sediminis</name>
    <dbReference type="NCBI Taxonomy" id="2840469"/>
    <lineage>
        <taxon>Bacteria</taxon>
        <taxon>Pseudomonadati</taxon>
        <taxon>Pseudomonadota</taxon>
        <taxon>Alphaproteobacteria</taxon>
        <taxon>Hyphomicrobiales</taxon>
        <taxon>Nitrobacteraceae</taxon>
        <taxon>Bradyrhizobium</taxon>
    </lineage>
</organism>
<dbReference type="EMBL" id="CP076134">
    <property type="protein sequence ID" value="QWG14331.1"/>
    <property type="molecule type" value="Genomic_DNA"/>
</dbReference>
<dbReference type="PANTHER" id="PTHR16255:SF1">
    <property type="entry name" value="REQUIRED FOR MEIOTIC NUCLEAR DIVISION PROTEIN 1 HOMOLOG"/>
    <property type="match status" value="1"/>
</dbReference>
<protein>
    <submittedName>
        <fullName evidence="2">RMD1 family protein</fullName>
    </submittedName>
</protein>
<dbReference type="Pfam" id="PF02582">
    <property type="entry name" value="DUF155"/>
    <property type="match status" value="1"/>
</dbReference>
<evidence type="ECO:0000313" key="3">
    <source>
        <dbReference type="Proteomes" id="UP000680839"/>
    </source>
</evidence>
<dbReference type="PANTHER" id="PTHR16255">
    <property type="entry name" value="REQUIRED FOR MEIOTIC NUCLEAR DIVISION PROTEIN 1 HOMOLOG"/>
    <property type="match status" value="1"/>
</dbReference>
<evidence type="ECO:0000259" key="1">
    <source>
        <dbReference type="Pfam" id="PF02582"/>
    </source>
</evidence>
<reference evidence="2" key="1">
    <citation type="submission" date="2021-06" db="EMBL/GenBank/DDBJ databases">
        <title>Bradyrhizobium sp. S2-20-1 Genome sequencing.</title>
        <authorList>
            <person name="Jin L."/>
        </authorList>
    </citation>
    <scope>NUCLEOTIDE SEQUENCE</scope>
    <source>
        <strain evidence="2">S2-20-1</strain>
    </source>
</reference>
<evidence type="ECO:0000313" key="2">
    <source>
        <dbReference type="EMBL" id="QWG14331.1"/>
    </source>
</evidence>
<dbReference type="InterPro" id="IPR003734">
    <property type="entry name" value="DUF155"/>
</dbReference>
<dbReference type="AlphaFoldDB" id="A0A975NGV7"/>
<name>A0A975NGV7_9BRAD</name>
<dbReference type="Proteomes" id="UP000680839">
    <property type="component" value="Chromosome"/>
</dbReference>
<gene>
    <name evidence="2" type="ORF">KMZ29_06525</name>
</gene>
<sequence>MTDITPLRATSEKRQSVRALRLGRRLRLTGLEAADINQAEAITTSPLILRLGGGGIAALLPYGTVVLIGVSPGEEEALLQKLGGRVESRLDAPVIVASEISIGTSEGISGDIITVRDLSPARLVAVADALAKNVALAFEEEEVRNVLEALEPIASDLASSGQLPWKRRRMLRTVGHALLTHHRLLERVEVEERPELLPNDGETGRLHDRLAEAYHFKKRAKALSRKLDAVEVMMTALTELIDAQRGIRLETMIVLLIMLEISVYLYDLFLRPG</sequence>
<accession>A0A975NGV7</accession>
<feature type="domain" description="DUF155" evidence="1">
    <location>
        <begin position="59"/>
        <end position="223"/>
    </location>
</feature>
<proteinExistence type="predicted"/>
<dbReference type="InterPro" id="IPR051624">
    <property type="entry name" value="RMD1/Sad1-interacting"/>
</dbReference>